<keyword evidence="5" id="KW-0408">Iron</keyword>
<dbReference type="Proteomes" id="UP000644441">
    <property type="component" value="Unassembled WGS sequence"/>
</dbReference>
<organism evidence="6 7">
    <name type="scientific">Alloalcanivorax venustensis ISO4</name>
    <dbReference type="NCBI Taxonomy" id="1177184"/>
    <lineage>
        <taxon>Bacteria</taxon>
        <taxon>Pseudomonadati</taxon>
        <taxon>Pseudomonadota</taxon>
        <taxon>Gammaproteobacteria</taxon>
        <taxon>Oceanospirillales</taxon>
        <taxon>Alcanivoracaceae</taxon>
        <taxon>Alloalcanivorax</taxon>
    </lineage>
</organism>
<comment type="caution">
    <text evidence="6">The sequence shown here is derived from an EMBL/GenBank/DDBJ whole genome shotgun (WGS) entry which is preliminary data.</text>
</comment>
<dbReference type="RefSeq" id="WP_142948544.1">
    <property type="nucleotide sequence ID" value="NZ_ARXR01000009.1"/>
</dbReference>
<comment type="cofactor">
    <cofactor evidence="1">
        <name>Fe(2+)</name>
        <dbReference type="ChEBI" id="CHEBI:29033"/>
    </cofactor>
</comment>
<proteinExistence type="inferred from homology"/>
<evidence type="ECO:0000256" key="3">
    <source>
        <dbReference type="ARBA" id="ARBA00022723"/>
    </source>
</evidence>
<evidence type="ECO:0000256" key="5">
    <source>
        <dbReference type="ARBA" id="ARBA00023004"/>
    </source>
</evidence>
<keyword evidence="7" id="KW-1185">Reference proteome</keyword>
<dbReference type="Pfam" id="PF03055">
    <property type="entry name" value="RPE65"/>
    <property type="match status" value="1"/>
</dbReference>
<gene>
    <name evidence="6" type="ORF">ISO4_01505</name>
</gene>
<evidence type="ECO:0000313" key="7">
    <source>
        <dbReference type="Proteomes" id="UP000644441"/>
    </source>
</evidence>
<dbReference type="EMBL" id="ARXR01000009">
    <property type="protein sequence ID" value="MBF5052903.1"/>
    <property type="molecule type" value="Genomic_DNA"/>
</dbReference>
<comment type="similarity">
    <text evidence="2">Belongs to the carotenoid oxygenase family.</text>
</comment>
<dbReference type="PANTHER" id="PTHR10543:SF89">
    <property type="entry name" value="CAROTENOID 9,10(9',10')-CLEAVAGE DIOXYGENASE 1"/>
    <property type="match status" value="1"/>
</dbReference>
<keyword evidence="4" id="KW-0560">Oxidoreductase</keyword>
<evidence type="ECO:0000256" key="1">
    <source>
        <dbReference type="ARBA" id="ARBA00001954"/>
    </source>
</evidence>
<evidence type="ECO:0000256" key="2">
    <source>
        <dbReference type="ARBA" id="ARBA00006787"/>
    </source>
</evidence>
<dbReference type="PANTHER" id="PTHR10543">
    <property type="entry name" value="BETA-CAROTENE DIOXYGENASE"/>
    <property type="match status" value="1"/>
</dbReference>
<protein>
    <submittedName>
        <fullName evidence="6">Lignostilbene-alpha,beta-dioxygenase</fullName>
    </submittedName>
</protein>
<sequence length="471" mass="52657">MDNNPVPDHCRGFENLEREVSLRIANREIRGKIPDAVRGTFLRIGPGRSELGGRTFGHWFDGDGMVHALTFDEQGARYRNRFVRTPKYRAETAAGQIKKRSFGHNAPGGILANIGRPPANAANTSIVQHGDRLLAQWEGGRPWALDPHDLKTLGEASFGGGLKPFEPFSAHGHHHPDSGRYYNHGVSLGRHGPQVNLYQIGPGGRMERRGRFPLPRLTFLHGSAMSKRHWLFLEQPVAMTGVTKMMLGLRTVDQCMTHNPAWGMRAHVIDLNSLERTHTFELDPFVVFHFGNAREIGDELIVELVRFPDFTVNQGLRDFTRHYQNDAGEPGQLRLNLRTGKQTYRPLPHQAGCEFPTFDNRYQGERSRVLFNTALADQGGFFNAVQRLDTESGHTALHRMGPGRFVSEAVFVPEGEKEGDGYLCAAVYDVNTHCSEIVLLDARSENLEEVAAVPLPHHIPHGFHCGWVSPG</sequence>
<keyword evidence="3" id="KW-0479">Metal-binding</keyword>
<name>A0ABS0AFI0_9GAMM</name>
<accession>A0ABS0AFI0</accession>
<dbReference type="InterPro" id="IPR004294">
    <property type="entry name" value="Carotenoid_Oase"/>
</dbReference>
<evidence type="ECO:0000256" key="4">
    <source>
        <dbReference type="ARBA" id="ARBA00023002"/>
    </source>
</evidence>
<evidence type="ECO:0000313" key="6">
    <source>
        <dbReference type="EMBL" id="MBF5052903.1"/>
    </source>
</evidence>
<reference evidence="6 7" key="1">
    <citation type="submission" date="2012-09" db="EMBL/GenBank/DDBJ databases">
        <title>Genome Sequence of alkane-degrading Bacterium Alcanivorax venustensis ISO4.</title>
        <authorList>
            <person name="Lai Q."/>
            <person name="Shao Z."/>
        </authorList>
    </citation>
    <scope>NUCLEOTIDE SEQUENCE [LARGE SCALE GENOMIC DNA]</scope>
    <source>
        <strain evidence="6 7">ISO4</strain>
    </source>
</reference>